<evidence type="ECO:0000256" key="3">
    <source>
        <dbReference type="ARBA" id="ARBA00023125"/>
    </source>
</evidence>
<dbReference type="PANTHER" id="PTHR30629:SF2">
    <property type="entry name" value="PROPHAGE INTEGRASE INTS-RELATED"/>
    <property type="match status" value="1"/>
</dbReference>
<dbReference type="SUPFAM" id="SSF56349">
    <property type="entry name" value="DNA breaking-rejoining enzymes"/>
    <property type="match status" value="1"/>
</dbReference>
<dbReference type="InterPro" id="IPR011010">
    <property type="entry name" value="DNA_brk_join_enz"/>
</dbReference>
<organism evidence="6 7">
    <name type="scientific">Burkholderia multivorans</name>
    <dbReference type="NCBI Taxonomy" id="87883"/>
    <lineage>
        <taxon>Bacteria</taxon>
        <taxon>Pseudomonadati</taxon>
        <taxon>Pseudomonadota</taxon>
        <taxon>Betaproteobacteria</taxon>
        <taxon>Burkholderiales</taxon>
        <taxon>Burkholderiaceae</taxon>
        <taxon>Burkholderia</taxon>
        <taxon>Burkholderia cepacia complex</taxon>
    </lineage>
</organism>
<keyword evidence="2" id="KW-0229">DNA integration</keyword>
<dbReference type="InterPro" id="IPR050808">
    <property type="entry name" value="Phage_Integrase"/>
</dbReference>
<evidence type="ECO:0000313" key="6">
    <source>
        <dbReference type="EMBL" id="PRE40532.1"/>
    </source>
</evidence>
<comment type="caution">
    <text evidence="6">The sequence shown here is derived from an EMBL/GenBank/DDBJ whole genome shotgun (WGS) entry which is preliminary data.</text>
</comment>
<feature type="domain" description="Tyr recombinase" evidence="5">
    <location>
        <begin position="227"/>
        <end position="430"/>
    </location>
</feature>
<reference evidence="6 7" key="1">
    <citation type="submission" date="2018-03" db="EMBL/GenBank/DDBJ databases">
        <authorList>
            <person name="Nguyen K."/>
            <person name="Fouts D."/>
            <person name="Sutton G."/>
        </authorList>
    </citation>
    <scope>NUCLEOTIDE SEQUENCE [LARGE SCALE GENOMIC DNA]</scope>
    <source>
        <strain evidence="6 7">AU14328</strain>
    </source>
</reference>
<keyword evidence="4" id="KW-0233">DNA recombination</keyword>
<evidence type="ECO:0000313" key="7">
    <source>
        <dbReference type="Proteomes" id="UP000237811"/>
    </source>
</evidence>
<sequence>MAGLTVKQLEALSATDAGKRLSDGHGLYAIVRIKKDGRVSALFRWRFRHGGKLHDFTAGTWPGTSLAQIRKNRDEAARTLSTGVNPNDDAKAQRLAAYAAVVRQTEEAKAELARAAAEANAMRSVGDVFDVWFHAEIASRKDGGAELKRAWTKDVLPRIGALPIQSVTAANVLEITDAIKKRGAARLARRTFGEMRQFLAFAFRRDYIEADPTTKIQKSKEFDRDDERDRVLSEEELRALPVVLQSAGLLDSTQHALWVQLATACRIGEIVKAKRAEIDLVSATWTIPASNSKNGKAHIVSLSPFALKHMRVLWEASAGSEWLLPARRSKGSGESHIDPKSISKQVSDRQVKFYERAAHSKRTRRHENALVLGTEKWTPHDLRRTAATLMQQLGVLPEVIERVLNHVDENRIRRTYQRHDYRPQMQHAWRLLGDRLDLLTRVGVDNVIVLKTSNA</sequence>
<dbReference type="PROSITE" id="PS51898">
    <property type="entry name" value="TYR_RECOMBINASE"/>
    <property type="match status" value="1"/>
</dbReference>
<dbReference type="GO" id="GO:0006310">
    <property type="term" value="P:DNA recombination"/>
    <property type="evidence" value="ECO:0007669"/>
    <property type="project" value="UniProtKB-KW"/>
</dbReference>
<comment type="similarity">
    <text evidence="1">Belongs to the 'phage' integrase family.</text>
</comment>
<dbReference type="InterPro" id="IPR038488">
    <property type="entry name" value="Integrase_DNA-bd_sf"/>
</dbReference>
<dbReference type="Gene3D" id="1.10.150.130">
    <property type="match status" value="1"/>
</dbReference>
<gene>
    <name evidence="6" type="ORF">C6P99_29910</name>
</gene>
<evidence type="ECO:0000256" key="2">
    <source>
        <dbReference type="ARBA" id="ARBA00022908"/>
    </source>
</evidence>
<dbReference type="InterPro" id="IPR025166">
    <property type="entry name" value="Integrase_DNA_bind_dom"/>
</dbReference>
<dbReference type="Proteomes" id="UP000237811">
    <property type="component" value="Unassembled WGS sequence"/>
</dbReference>
<dbReference type="Gene3D" id="1.10.443.10">
    <property type="entry name" value="Intergrase catalytic core"/>
    <property type="match status" value="1"/>
</dbReference>
<dbReference type="InterPro" id="IPR053876">
    <property type="entry name" value="Phage_int_M"/>
</dbReference>
<accession>A0AB37AK03</accession>
<dbReference type="Pfam" id="PF22022">
    <property type="entry name" value="Phage_int_M"/>
    <property type="match status" value="1"/>
</dbReference>
<dbReference type="AlphaFoldDB" id="A0AB37AK03"/>
<name>A0AB37AK03_9BURK</name>
<dbReference type="InterPro" id="IPR010998">
    <property type="entry name" value="Integrase_recombinase_N"/>
</dbReference>
<keyword evidence="3" id="KW-0238">DNA-binding</keyword>
<dbReference type="Pfam" id="PF00589">
    <property type="entry name" value="Phage_integrase"/>
    <property type="match status" value="1"/>
</dbReference>
<dbReference type="Pfam" id="PF13356">
    <property type="entry name" value="Arm-DNA-bind_3"/>
    <property type="match status" value="1"/>
</dbReference>
<dbReference type="RefSeq" id="WP_105778493.1">
    <property type="nucleotide sequence ID" value="NZ_PVFQ01000079.1"/>
</dbReference>
<dbReference type="GO" id="GO:0015074">
    <property type="term" value="P:DNA integration"/>
    <property type="evidence" value="ECO:0007669"/>
    <property type="project" value="UniProtKB-KW"/>
</dbReference>
<evidence type="ECO:0000256" key="1">
    <source>
        <dbReference type="ARBA" id="ARBA00008857"/>
    </source>
</evidence>
<protein>
    <recommendedName>
        <fullName evidence="5">Tyr recombinase domain-containing protein</fullName>
    </recommendedName>
</protein>
<dbReference type="Gene3D" id="3.30.160.390">
    <property type="entry name" value="Integrase, DNA-binding domain"/>
    <property type="match status" value="1"/>
</dbReference>
<dbReference type="InterPro" id="IPR002104">
    <property type="entry name" value="Integrase_catalytic"/>
</dbReference>
<proteinExistence type="inferred from homology"/>
<evidence type="ECO:0000256" key="4">
    <source>
        <dbReference type="ARBA" id="ARBA00023172"/>
    </source>
</evidence>
<dbReference type="InterPro" id="IPR013762">
    <property type="entry name" value="Integrase-like_cat_sf"/>
</dbReference>
<dbReference type="CDD" id="cd00801">
    <property type="entry name" value="INT_P4_C"/>
    <property type="match status" value="1"/>
</dbReference>
<dbReference type="PANTHER" id="PTHR30629">
    <property type="entry name" value="PROPHAGE INTEGRASE"/>
    <property type="match status" value="1"/>
</dbReference>
<evidence type="ECO:0000259" key="5">
    <source>
        <dbReference type="PROSITE" id="PS51898"/>
    </source>
</evidence>
<dbReference type="EMBL" id="PVFR01000088">
    <property type="protein sequence ID" value="PRE40532.1"/>
    <property type="molecule type" value="Genomic_DNA"/>
</dbReference>
<dbReference type="GO" id="GO:0003677">
    <property type="term" value="F:DNA binding"/>
    <property type="evidence" value="ECO:0007669"/>
    <property type="project" value="UniProtKB-KW"/>
</dbReference>